<dbReference type="Pfam" id="PF13391">
    <property type="entry name" value="HNH_2"/>
    <property type="match status" value="1"/>
</dbReference>
<comment type="caution">
    <text evidence="3">The sequence shown here is derived from an EMBL/GenBank/DDBJ whole genome shotgun (WGS) entry which is preliminary data.</text>
</comment>
<accession>A0AAE8SUS4</accession>
<dbReference type="AlphaFoldDB" id="A0AAE8SUS4"/>
<gene>
    <name evidence="3" type="ORF">DNG_03994</name>
</gene>
<feature type="domain" description="HNH nuclease" evidence="2">
    <location>
        <begin position="24"/>
        <end position="63"/>
    </location>
</feature>
<sequence>MKRRTYISDAFRTVLLGLWGREYHRRLHTLILDDPGAINSARNMICLTPTLHDWWGKGYFALEPYEELPDGVRVRLRWLRRSRIGVYDKLPALATDPRTQPPPPQVQGVIAMKDLRSGHPLLDGALFDIVSDNPGARVSWVLLQLQWDLLKMATLCGAAEAAEDPDWNPDEDIYDEVEAGLQG</sequence>
<dbReference type="EMBL" id="ONZQ02000005">
    <property type="protein sequence ID" value="SPO01318.1"/>
    <property type="molecule type" value="Genomic_DNA"/>
</dbReference>
<dbReference type="Proteomes" id="UP001187682">
    <property type="component" value="Unassembled WGS sequence"/>
</dbReference>
<protein>
    <recommendedName>
        <fullName evidence="2">HNH nuclease domain-containing protein</fullName>
    </recommendedName>
</protein>
<evidence type="ECO:0000313" key="3">
    <source>
        <dbReference type="EMBL" id="SPO01318.1"/>
    </source>
</evidence>
<organism evidence="3 4">
    <name type="scientific">Cephalotrichum gorgonifer</name>
    <dbReference type="NCBI Taxonomy" id="2041049"/>
    <lineage>
        <taxon>Eukaryota</taxon>
        <taxon>Fungi</taxon>
        <taxon>Dikarya</taxon>
        <taxon>Ascomycota</taxon>
        <taxon>Pezizomycotina</taxon>
        <taxon>Sordariomycetes</taxon>
        <taxon>Hypocreomycetidae</taxon>
        <taxon>Microascales</taxon>
        <taxon>Microascaceae</taxon>
        <taxon>Cephalotrichum</taxon>
    </lineage>
</organism>
<keyword evidence="4" id="KW-1185">Reference proteome</keyword>
<evidence type="ECO:0000256" key="1">
    <source>
        <dbReference type="SAM" id="MobiDB-lite"/>
    </source>
</evidence>
<name>A0AAE8SUS4_9PEZI</name>
<reference evidence="3" key="1">
    <citation type="submission" date="2018-03" db="EMBL/GenBank/DDBJ databases">
        <authorList>
            <person name="Guldener U."/>
        </authorList>
    </citation>
    <scope>NUCLEOTIDE SEQUENCE</scope>
</reference>
<evidence type="ECO:0000313" key="4">
    <source>
        <dbReference type="Proteomes" id="UP001187682"/>
    </source>
</evidence>
<evidence type="ECO:0000259" key="2">
    <source>
        <dbReference type="Pfam" id="PF13391"/>
    </source>
</evidence>
<proteinExistence type="predicted"/>
<dbReference type="InterPro" id="IPR003615">
    <property type="entry name" value="HNH_nuc"/>
</dbReference>
<feature type="region of interest" description="Disordered" evidence="1">
    <location>
        <begin position="162"/>
        <end position="183"/>
    </location>
</feature>